<dbReference type="STRING" id="937218.SAMN06297251_11445"/>
<keyword evidence="4" id="KW-1185">Reference proteome</keyword>
<evidence type="ECO:0000259" key="2">
    <source>
        <dbReference type="Pfam" id="PF20066"/>
    </source>
</evidence>
<accession>A0A1W2DD84</accession>
<sequence>MSLSQRSVSQRSDPLRPAPMPLPSLDSLKDQARRLRGVLREEVVPVSYSHALEIVARQYGYRDWNTLHAAIGNRPPLAPLMPGSRVAGTYLGQAFAGRILSAGALQADPSRIKVRILFDDAVDVVRFESFSAFRRRVSATLDRTGRTVETTSDGRPHLELAW</sequence>
<dbReference type="InterPro" id="IPR045517">
    <property type="entry name" value="Glyoxalase_8"/>
</dbReference>
<name>A0A1W2DD84_9HYPH</name>
<evidence type="ECO:0000256" key="1">
    <source>
        <dbReference type="SAM" id="MobiDB-lite"/>
    </source>
</evidence>
<feature type="region of interest" description="Disordered" evidence="1">
    <location>
        <begin position="1"/>
        <end position="26"/>
    </location>
</feature>
<gene>
    <name evidence="3" type="ORF">SAMN06297251_11445</name>
</gene>
<feature type="domain" description="Glyoxalase-related protein" evidence="2">
    <location>
        <begin position="20"/>
        <end position="162"/>
    </location>
</feature>
<dbReference type="Proteomes" id="UP000192656">
    <property type="component" value="Unassembled WGS sequence"/>
</dbReference>
<dbReference type="EMBL" id="FWXR01000014">
    <property type="protein sequence ID" value="SMC95509.1"/>
    <property type="molecule type" value="Genomic_DNA"/>
</dbReference>
<dbReference type="AlphaFoldDB" id="A0A1W2DD84"/>
<feature type="compositionally biased region" description="Polar residues" evidence="1">
    <location>
        <begin position="1"/>
        <end position="12"/>
    </location>
</feature>
<proteinExistence type="predicted"/>
<protein>
    <recommendedName>
        <fullName evidence="2">Glyoxalase-related protein domain-containing protein</fullName>
    </recommendedName>
</protein>
<evidence type="ECO:0000313" key="3">
    <source>
        <dbReference type="EMBL" id="SMC95509.1"/>
    </source>
</evidence>
<dbReference type="Pfam" id="PF20066">
    <property type="entry name" value="Glyoxalase_8"/>
    <property type="match status" value="1"/>
</dbReference>
<organism evidence="3 4">
    <name type="scientific">Fulvimarina manganoxydans</name>
    <dbReference type="NCBI Taxonomy" id="937218"/>
    <lineage>
        <taxon>Bacteria</taxon>
        <taxon>Pseudomonadati</taxon>
        <taxon>Pseudomonadota</taxon>
        <taxon>Alphaproteobacteria</taxon>
        <taxon>Hyphomicrobiales</taxon>
        <taxon>Aurantimonadaceae</taxon>
        <taxon>Fulvimarina</taxon>
    </lineage>
</organism>
<reference evidence="3 4" key="1">
    <citation type="submission" date="2017-04" db="EMBL/GenBank/DDBJ databases">
        <authorList>
            <person name="Afonso C.L."/>
            <person name="Miller P.J."/>
            <person name="Scott M.A."/>
            <person name="Spackman E."/>
            <person name="Goraichik I."/>
            <person name="Dimitrov K.M."/>
            <person name="Suarez D.L."/>
            <person name="Swayne D.E."/>
        </authorList>
    </citation>
    <scope>NUCLEOTIDE SEQUENCE [LARGE SCALE GENOMIC DNA]</scope>
    <source>
        <strain evidence="3 4">CGMCC 1.10972</strain>
    </source>
</reference>
<evidence type="ECO:0000313" key="4">
    <source>
        <dbReference type="Proteomes" id="UP000192656"/>
    </source>
</evidence>